<dbReference type="PRINTS" id="PR00112">
    <property type="entry name" value="ACYLPHPHTASE"/>
</dbReference>
<dbReference type="Pfam" id="PF00708">
    <property type="entry name" value="Acylphosphatase"/>
    <property type="match status" value="1"/>
</dbReference>
<dbReference type="EC" id="3.6.1.7" evidence="2 5"/>
<accession>A0A5M9ZSQ3</accession>
<proteinExistence type="inferred from homology"/>
<dbReference type="Proteomes" id="UP000412028">
    <property type="component" value="Unassembled WGS sequence"/>
</dbReference>
<dbReference type="SUPFAM" id="SSF54975">
    <property type="entry name" value="Acylphosphatase/BLUF domain-like"/>
    <property type="match status" value="1"/>
</dbReference>
<dbReference type="InterPro" id="IPR001792">
    <property type="entry name" value="Acylphosphatase-like_dom"/>
</dbReference>
<dbReference type="PANTHER" id="PTHR47268">
    <property type="entry name" value="ACYLPHOSPHATASE"/>
    <property type="match status" value="1"/>
</dbReference>
<dbReference type="PROSITE" id="PS51160">
    <property type="entry name" value="ACYLPHOSPHATASE_3"/>
    <property type="match status" value="1"/>
</dbReference>
<dbReference type="PROSITE" id="PS00150">
    <property type="entry name" value="ACYLPHOSPHATASE_1"/>
    <property type="match status" value="1"/>
</dbReference>
<keyword evidence="5 6" id="KW-0378">Hydrolase</keyword>
<dbReference type="InterPro" id="IPR017968">
    <property type="entry name" value="Acylphosphatase_CS"/>
</dbReference>
<evidence type="ECO:0000256" key="2">
    <source>
        <dbReference type="ARBA" id="ARBA00012150"/>
    </source>
</evidence>
<evidence type="ECO:0000256" key="1">
    <source>
        <dbReference type="ARBA" id="ARBA00005614"/>
    </source>
</evidence>
<evidence type="ECO:0000256" key="5">
    <source>
        <dbReference type="PROSITE-ProRule" id="PRU00520"/>
    </source>
</evidence>
<reference evidence="9 10" key="1">
    <citation type="journal article" date="2019" name="Syst. Appl. Microbiol.">
        <title>Characterization of Bifidobacterium species in feaces of the Egyptian fruit bat: Description of B. vespertilionis sp. nov. and B. rousetti sp. nov.</title>
        <authorList>
            <person name="Modesto M."/>
            <person name="Satti M."/>
            <person name="Watanabe K."/>
            <person name="Puglisi E."/>
            <person name="Morelli L."/>
            <person name="Huang C.-H."/>
            <person name="Liou J.-S."/>
            <person name="Miyashita M."/>
            <person name="Tamura T."/>
            <person name="Saito S."/>
            <person name="Mori K."/>
            <person name="Huang L."/>
            <person name="Sciavilla P."/>
            <person name="Sandri C."/>
            <person name="Spiezio C."/>
            <person name="Vitali F."/>
            <person name="Cavalieri D."/>
            <person name="Perpetuini G."/>
            <person name="Tofalo R."/>
            <person name="Bonetti A."/>
            <person name="Arita M."/>
            <person name="Mattarelli P."/>
        </authorList>
    </citation>
    <scope>NUCLEOTIDE SEQUENCE [LARGE SCALE GENOMIC DNA]</scope>
    <source>
        <strain evidence="9 10">RST7</strain>
    </source>
</reference>
<feature type="active site" evidence="5">
    <location>
        <position position="23"/>
    </location>
</feature>
<dbReference type="InterPro" id="IPR036046">
    <property type="entry name" value="Acylphosphatase-like_dom_sf"/>
</dbReference>
<evidence type="ECO:0000256" key="6">
    <source>
        <dbReference type="RuleBase" id="RU000553"/>
    </source>
</evidence>
<comment type="similarity">
    <text evidence="1 7">Belongs to the acylphosphatase family.</text>
</comment>
<comment type="catalytic activity">
    <reaction evidence="4 5 6">
        <text>an acyl phosphate + H2O = a carboxylate + phosphate + H(+)</text>
        <dbReference type="Rhea" id="RHEA:14965"/>
        <dbReference type="ChEBI" id="CHEBI:15377"/>
        <dbReference type="ChEBI" id="CHEBI:15378"/>
        <dbReference type="ChEBI" id="CHEBI:29067"/>
        <dbReference type="ChEBI" id="CHEBI:43474"/>
        <dbReference type="ChEBI" id="CHEBI:59918"/>
        <dbReference type="EC" id="3.6.1.7"/>
    </reaction>
</comment>
<dbReference type="EMBL" id="RZUI01000004">
    <property type="protein sequence ID" value="KAA8830676.1"/>
    <property type="molecule type" value="Genomic_DNA"/>
</dbReference>
<feature type="domain" description="Acylphosphatase-like" evidence="8">
    <location>
        <begin position="8"/>
        <end position="95"/>
    </location>
</feature>
<dbReference type="Gene3D" id="3.30.70.100">
    <property type="match status" value="1"/>
</dbReference>
<organism evidence="9 10">
    <name type="scientific">Bifidobacterium tissieri</name>
    <dbReference type="NCBI Taxonomy" id="1630162"/>
    <lineage>
        <taxon>Bacteria</taxon>
        <taxon>Bacillati</taxon>
        <taxon>Actinomycetota</taxon>
        <taxon>Actinomycetes</taxon>
        <taxon>Bifidobacteriales</taxon>
        <taxon>Bifidobacteriaceae</taxon>
        <taxon>Bifidobacterium</taxon>
    </lineage>
</organism>
<protein>
    <recommendedName>
        <fullName evidence="3 5">Acylphosphatase</fullName>
        <ecNumber evidence="2 5">3.6.1.7</ecNumber>
    </recommendedName>
</protein>
<evidence type="ECO:0000313" key="10">
    <source>
        <dbReference type="Proteomes" id="UP000412028"/>
    </source>
</evidence>
<dbReference type="InterPro" id="IPR020456">
    <property type="entry name" value="Acylphosphatase"/>
</dbReference>
<evidence type="ECO:0000256" key="7">
    <source>
        <dbReference type="RuleBase" id="RU004168"/>
    </source>
</evidence>
<evidence type="ECO:0000313" key="9">
    <source>
        <dbReference type="EMBL" id="KAA8830676.1"/>
    </source>
</evidence>
<dbReference type="PANTHER" id="PTHR47268:SF4">
    <property type="entry name" value="ACYLPHOSPHATASE"/>
    <property type="match status" value="1"/>
</dbReference>
<evidence type="ECO:0000256" key="3">
    <source>
        <dbReference type="ARBA" id="ARBA00015991"/>
    </source>
</evidence>
<dbReference type="PROSITE" id="PS00151">
    <property type="entry name" value="ACYLPHOSPHATASE_2"/>
    <property type="match status" value="1"/>
</dbReference>
<name>A0A5M9ZSQ3_9BIFI</name>
<dbReference type="OrthoDB" id="3182027at2"/>
<gene>
    <name evidence="9" type="ORF">EMO89_04210</name>
</gene>
<sequence>MTETQQIRVHIRISGMVQGVGFRYFTVTEANRLGLTGWVRNRMDGSVEAEAQGEDADISRLTARLRVGPRWSTVEHVVIDRIPLVPGERSFTVRRDWE</sequence>
<dbReference type="GO" id="GO:0003998">
    <property type="term" value="F:acylphosphatase activity"/>
    <property type="evidence" value="ECO:0007669"/>
    <property type="project" value="UniProtKB-EC"/>
</dbReference>
<comment type="caution">
    <text evidence="9">The sequence shown here is derived from an EMBL/GenBank/DDBJ whole genome shotgun (WGS) entry which is preliminary data.</text>
</comment>
<dbReference type="RefSeq" id="WP_150381042.1">
    <property type="nucleotide sequence ID" value="NZ_RZUI01000004.1"/>
</dbReference>
<dbReference type="AlphaFoldDB" id="A0A5M9ZSQ3"/>
<feature type="active site" evidence="5">
    <location>
        <position position="41"/>
    </location>
</feature>
<evidence type="ECO:0000256" key="4">
    <source>
        <dbReference type="ARBA" id="ARBA00047645"/>
    </source>
</evidence>
<evidence type="ECO:0000259" key="8">
    <source>
        <dbReference type="PROSITE" id="PS51160"/>
    </source>
</evidence>